<keyword evidence="6" id="KW-0735">Signal-anchor</keyword>
<keyword evidence="10" id="KW-1015">Disulfide bond</keyword>
<keyword evidence="11" id="KW-0325">Glycoprotein</keyword>
<sequence length="312" mass="34549">MGYQRRRSRWGALGLALALSLLLALLLCATTAEAKRGKKSPSRGPATASGFRPCASAGDCTPGEMCAFGKCRCPLLFKGPGCRTPNPTRGKWCVTPFSNYPRNGYNPPLNFTSCAVVGNSDSVKSKELGKEIDAHSVVIRFNEAPTSGFQKYVGGWHPGTIRIQNKERGGFAERKGERCMVWPNNVYSKDRSDKKCEVHRMRSSFASYAKTYWKSHSPPGGGYAGSAQRAKMSNGFLGVVLALHKCAFVDVYGFNQGSGHYFKKFTGRPKGFGNPKTRIRRNKRPHSQRHSWNAEKACLKRLADELPEVHWH</sequence>
<protein>
    <recommendedName>
        <fullName evidence="13">beta-galactoside alpha-(2,6)-sialyltransferase</fullName>
        <ecNumber evidence="13">2.4.3.1</ecNumber>
    </recommendedName>
</protein>
<evidence type="ECO:0000256" key="7">
    <source>
        <dbReference type="ARBA" id="ARBA00022989"/>
    </source>
</evidence>
<evidence type="ECO:0000256" key="13">
    <source>
        <dbReference type="ARBA" id="ARBA00034329"/>
    </source>
</evidence>
<keyword evidence="4" id="KW-0808">Transferase</keyword>
<dbReference type="InterPro" id="IPR001675">
    <property type="entry name" value="Glyco_trans_29"/>
</dbReference>
<comment type="catalytic activity">
    <reaction evidence="12">
        <text>a beta-D-galactoside + CMP-N-acetyl-beta-neuraminate = an N-acetyl-alpha-neuraminyl-(2-&gt;6)-beta-D-galactosyl derivative + CMP + H(+)</text>
        <dbReference type="Rhea" id="RHEA:52104"/>
        <dbReference type="ChEBI" id="CHEBI:15378"/>
        <dbReference type="ChEBI" id="CHEBI:28034"/>
        <dbReference type="ChEBI" id="CHEBI:57812"/>
        <dbReference type="ChEBI" id="CHEBI:60377"/>
        <dbReference type="ChEBI" id="CHEBI:136398"/>
        <dbReference type="EC" id="2.4.3.1"/>
    </reaction>
</comment>
<dbReference type="EC" id="2.4.3.1" evidence="13"/>
<name>A0AAX4NZG9_9CHLO</name>
<dbReference type="GO" id="GO:0003835">
    <property type="term" value="F:beta-galactoside alpha-2,6-sialyltransferase activity"/>
    <property type="evidence" value="ECO:0007669"/>
    <property type="project" value="UniProtKB-EC"/>
</dbReference>
<keyword evidence="5" id="KW-0812">Transmembrane</keyword>
<evidence type="ECO:0000313" key="16">
    <source>
        <dbReference type="EMBL" id="WZN59324.1"/>
    </source>
</evidence>
<comment type="similarity">
    <text evidence="2">Belongs to the glycosyltransferase 29 family.</text>
</comment>
<dbReference type="EMBL" id="CP151501">
    <property type="protein sequence ID" value="WZN59324.1"/>
    <property type="molecule type" value="Genomic_DNA"/>
</dbReference>
<evidence type="ECO:0000256" key="14">
    <source>
        <dbReference type="SAM" id="MobiDB-lite"/>
    </source>
</evidence>
<evidence type="ECO:0000256" key="8">
    <source>
        <dbReference type="ARBA" id="ARBA00023034"/>
    </source>
</evidence>
<evidence type="ECO:0000256" key="4">
    <source>
        <dbReference type="ARBA" id="ARBA00022679"/>
    </source>
</evidence>
<evidence type="ECO:0000256" key="3">
    <source>
        <dbReference type="ARBA" id="ARBA00022676"/>
    </source>
</evidence>
<dbReference type="PANTHER" id="PTHR46059">
    <property type="entry name" value="BETA-GALACTOSIDE ALPHA-2,6-SIALYLTRANSFERASE"/>
    <property type="match status" value="1"/>
</dbReference>
<evidence type="ECO:0000256" key="5">
    <source>
        <dbReference type="ARBA" id="ARBA00022692"/>
    </source>
</evidence>
<dbReference type="GO" id="GO:0097503">
    <property type="term" value="P:sialylation"/>
    <property type="evidence" value="ECO:0007669"/>
    <property type="project" value="TreeGrafter"/>
</dbReference>
<proteinExistence type="inferred from homology"/>
<accession>A0AAX4NZG9</accession>
<dbReference type="AlphaFoldDB" id="A0AAX4NZG9"/>
<feature type="compositionally biased region" description="Basic residues" evidence="14">
    <location>
        <begin position="277"/>
        <end position="289"/>
    </location>
</feature>
<keyword evidence="17" id="KW-1185">Reference proteome</keyword>
<feature type="region of interest" description="Disordered" evidence="14">
    <location>
        <begin position="272"/>
        <end position="292"/>
    </location>
</feature>
<dbReference type="InterPro" id="IPR038578">
    <property type="entry name" value="GT29-like_sf"/>
</dbReference>
<feature type="signal peptide" evidence="15">
    <location>
        <begin position="1"/>
        <end position="34"/>
    </location>
</feature>
<dbReference type="Proteomes" id="UP001472866">
    <property type="component" value="Chromosome 01"/>
</dbReference>
<reference evidence="16 17" key="1">
    <citation type="submission" date="2024-03" db="EMBL/GenBank/DDBJ databases">
        <title>Complete genome sequence of the green alga Chloropicon roscoffensis RCC1871.</title>
        <authorList>
            <person name="Lemieux C."/>
            <person name="Pombert J.-F."/>
            <person name="Otis C."/>
            <person name="Turmel M."/>
        </authorList>
    </citation>
    <scope>NUCLEOTIDE SEQUENCE [LARGE SCALE GENOMIC DNA]</scope>
    <source>
        <strain evidence="16 17">RCC1871</strain>
    </source>
</reference>
<dbReference type="GO" id="GO:0018279">
    <property type="term" value="P:protein N-linked glycosylation via asparagine"/>
    <property type="evidence" value="ECO:0007669"/>
    <property type="project" value="TreeGrafter"/>
</dbReference>
<evidence type="ECO:0000256" key="2">
    <source>
        <dbReference type="ARBA" id="ARBA00006003"/>
    </source>
</evidence>
<evidence type="ECO:0000256" key="9">
    <source>
        <dbReference type="ARBA" id="ARBA00023136"/>
    </source>
</evidence>
<evidence type="ECO:0000256" key="12">
    <source>
        <dbReference type="ARBA" id="ARBA00034249"/>
    </source>
</evidence>
<evidence type="ECO:0000256" key="1">
    <source>
        <dbReference type="ARBA" id="ARBA00004447"/>
    </source>
</evidence>
<evidence type="ECO:0000256" key="6">
    <source>
        <dbReference type="ARBA" id="ARBA00022968"/>
    </source>
</evidence>
<keyword evidence="3 16" id="KW-0328">Glycosyltransferase</keyword>
<comment type="subcellular location">
    <subcellularLocation>
        <location evidence="1">Golgi apparatus</location>
        <location evidence="1">Golgi stack membrane</location>
        <topology evidence="1">Single-pass type II membrane protein</topology>
    </subcellularLocation>
</comment>
<evidence type="ECO:0000256" key="15">
    <source>
        <dbReference type="SAM" id="SignalP"/>
    </source>
</evidence>
<dbReference type="Gene3D" id="3.90.1480.20">
    <property type="entry name" value="Glycosyl transferase family 29"/>
    <property type="match status" value="2"/>
</dbReference>
<keyword evidence="15" id="KW-0732">Signal</keyword>
<evidence type="ECO:0000313" key="17">
    <source>
        <dbReference type="Proteomes" id="UP001472866"/>
    </source>
</evidence>
<keyword evidence="9" id="KW-0472">Membrane</keyword>
<dbReference type="GO" id="GO:0032580">
    <property type="term" value="C:Golgi cisterna membrane"/>
    <property type="evidence" value="ECO:0007669"/>
    <property type="project" value="UniProtKB-SubCell"/>
</dbReference>
<dbReference type="Pfam" id="PF00777">
    <property type="entry name" value="Glyco_transf_29"/>
    <property type="match status" value="2"/>
</dbReference>
<keyword evidence="8" id="KW-0333">Golgi apparatus</keyword>
<evidence type="ECO:0000256" key="10">
    <source>
        <dbReference type="ARBA" id="ARBA00023157"/>
    </source>
</evidence>
<feature type="chain" id="PRO_5043949006" description="beta-galactoside alpha-(2,6)-sialyltransferase" evidence="15">
    <location>
        <begin position="35"/>
        <end position="312"/>
    </location>
</feature>
<evidence type="ECO:0000256" key="11">
    <source>
        <dbReference type="ARBA" id="ARBA00023180"/>
    </source>
</evidence>
<organism evidence="16 17">
    <name type="scientific">Chloropicon roscoffensis</name>
    <dbReference type="NCBI Taxonomy" id="1461544"/>
    <lineage>
        <taxon>Eukaryota</taxon>
        <taxon>Viridiplantae</taxon>
        <taxon>Chlorophyta</taxon>
        <taxon>Chloropicophyceae</taxon>
        <taxon>Chloropicales</taxon>
        <taxon>Chloropicaceae</taxon>
        <taxon>Chloropicon</taxon>
    </lineage>
</organism>
<keyword evidence="7" id="KW-1133">Transmembrane helix</keyword>
<gene>
    <name evidence="16" type="ORF">HKI87_01g08500</name>
</gene>
<dbReference type="PANTHER" id="PTHR46059:SF2">
    <property type="entry name" value="BETA-GALACTOSIDE ALPHA-2,6-SIALYLTRANSFERASE 1"/>
    <property type="match status" value="1"/>
</dbReference>